<gene>
    <name evidence="2" type="ORF">QWZ14_05925</name>
</gene>
<dbReference type="Proteomes" id="UP001529369">
    <property type="component" value="Unassembled WGS sequence"/>
</dbReference>
<reference evidence="3" key="1">
    <citation type="journal article" date="2019" name="Int. J. Syst. Evol. Microbiol.">
        <title>The Global Catalogue of Microorganisms (GCM) 10K type strain sequencing project: providing services to taxonomists for standard genome sequencing and annotation.</title>
        <authorList>
            <consortium name="The Broad Institute Genomics Platform"/>
            <consortium name="The Broad Institute Genome Sequencing Center for Infectious Disease"/>
            <person name="Wu L."/>
            <person name="Ma J."/>
        </authorList>
    </citation>
    <scope>NUCLEOTIDE SEQUENCE [LARGE SCALE GENOMIC DNA]</scope>
    <source>
        <strain evidence="3">CECT 7131</strain>
    </source>
</reference>
<proteinExistence type="predicted"/>
<name>A0ABT8A2I3_9PROT</name>
<feature type="transmembrane region" description="Helical" evidence="1">
    <location>
        <begin position="22"/>
        <end position="43"/>
    </location>
</feature>
<keyword evidence="1" id="KW-1133">Transmembrane helix</keyword>
<comment type="caution">
    <text evidence="2">The sequence shown here is derived from an EMBL/GenBank/DDBJ whole genome shotgun (WGS) entry which is preliminary data.</text>
</comment>
<keyword evidence="1" id="KW-0812">Transmembrane</keyword>
<evidence type="ECO:0000313" key="3">
    <source>
        <dbReference type="Proteomes" id="UP001529369"/>
    </source>
</evidence>
<organism evidence="2 3">
    <name type="scientific">Paeniroseomonas aquatica</name>
    <dbReference type="NCBI Taxonomy" id="373043"/>
    <lineage>
        <taxon>Bacteria</taxon>
        <taxon>Pseudomonadati</taxon>
        <taxon>Pseudomonadota</taxon>
        <taxon>Alphaproteobacteria</taxon>
        <taxon>Acetobacterales</taxon>
        <taxon>Acetobacteraceae</taxon>
        <taxon>Paeniroseomonas</taxon>
    </lineage>
</organism>
<sequence>MSNMIEAASPIRLMHGEETVSWARYIINSAVGIAMFGAMLWLAS</sequence>
<keyword evidence="3" id="KW-1185">Reference proteome</keyword>
<dbReference type="EMBL" id="JAUFPN010000052">
    <property type="protein sequence ID" value="MDN3563915.1"/>
    <property type="molecule type" value="Genomic_DNA"/>
</dbReference>
<evidence type="ECO:0000313" key="2">
    <source>
        <dbReference type="EMBL" id="MDN3563915.1"/>
    </source>
</evidence>
<keyword evidence="1" id="KW-0472">Membrane</keyword>
<accession>A0ABT8A2I3</accession>
<evidence type="ECO:0000256" key="1">
    <source>
        <dbReference type="SAM" id="Phobius"/>
    </source>
</evidence>
<protein>
    <submittedName>
        <fullName evidence="2">Uncharacterized protein</fullName>
    </submittedName>
</protein>
<dbReference type="RefSeq" id="WP_290315709.1">
    <property type="nucleotide sequence ID" value="NZ_JAUFPN010000052.1"/>
</dbReference>